<name>A0ABW8T7Y5_9CLOT</name>
<dbReference type="InterPro" id="IPR020828">
    <property type="entry name" value="GlycerAld_3-P_DH_NAD(P)-bd"/>
</dbReference>
<proteinExistence type="inferred from homology"/>
<dbReference type="Pfam" id="PF00044">
    <property type="entry name" value="Gp_dh_N"/>
    <property type="match status" value="1"/>
</dbReference>
<protein>
    <recommendedName>
        <fullName evidence="4">Glyceraldehyde-3-phosphate dehydrogenase</fullName>
        <ecNumber evidence="4">1.2.1.-</ecNumber>
    </recommendedName>
</protein>
<dbReference type="NCBIfam" id="TIGR01534">
    <property type="entry name" value="GAPDH-I"/>
    <property type="match status" value="1"/>
</dbReference>
<reference evidence="6 7" key="1">
    <citation type="submission" date="2024-11" db="EMBL/GenBank/DDBJ databases">
        <authorList>
            <person name="Heng Y.C."/>
            <person name="Lim A.C.H."/>
            <person name="Lee J.K.Y."/>
            <person name="Kittelmann S."/>
        </authorList>
    </citation>
    <scope>NUCLEOTIDE SEQUENCE [LARGE SCALE GENOMIC DNA]</scope>
    <source>
        <strain evidence="6 7">WILCCON 0185</strain>
    </source>
</reference>
<dbReference type="SUPFAM" id="SSF51735">
    <property type="entry name" value="NAD(P)-binding Rossmann-fold domains"/>
    <property type="match status" value="1"/>
</dbReference>
<organism evidence="6 7">
    <name type="scientific">Candidatus Clostridium stratigraminis</name>
    <dbReference type="NCBI Taxonomy" id="3381661"/>
    <lineage>
        <taxon>Bacteria</taxon>
        <taxon>Bacillati</taxon>
        <taxon>Bacillota</taxon>
        <taxon>Clostridia</taxon>
        <taxon>Eubacteriales</taxon>
        <taxon>Clostridiaceae</taxon>
        <taxon>Clostridium</taxon>
    </lineage>
</organism>
<comment type="similarity">
    <text evidence="1 3">Belongs to the glyceraldehyde-3-phosphate dehydrogenase family.</text>
</comment>
<dbReference type="InterPro" id="IPR036291">
    <property type="entry name" value="NAD(P)-bd_dom_sf"/>
</dbReference>
<dbReference type="InterPro" id="IPR020829">
    <property type="entry name" value="GlycerAld_3-P_DH_cat"/>
</dbReference>
<evidence type="ECO:0000313" key="7">
    <source>
        <dbReference type="Proteomes" id="UP001623591"/>
    </source>
</evidence>
<evidence type="ECO:0000256" key="4">
    <source>
        <dbReference type="RuleBase" id="RU361160"/>
    </source>
</evidence>
<dbReference type="PROSITE" id="PS00071">
    <property type="entry name" value="GAPDH"/>
    <property type="match status" value="1"/>
</dbReference>
<dbReference type="Proteomes" id="UP001623591">
    <property type="component" value="Unassembled WGS sequence"/>
</dbReference>
<evidence type="ECO:0000259" key="5">
    <source>
        <dbReference type="SMART" id="SM00846"/>
    </source>
</evidence>
<dbReference type="RefSeq" id="WP_406770177.1">
    <property type="nucleotide sequence ID" value="NZ_JBJHZZ010000009.1"/>
</dbReference>
<evidence type="ECO:0000256" key="2">
    <source>
        <dbReference type="ARBA" id="ARBA00023002"/>
    </source>
</evidence>
<dbReference type="Pfam" id="PF02800">
    <property type="entry name" value="Gp_dh_C"/>
    <property type="match status" value="1"/>
</dbReference>
<accession>A0ABW8T7Y5</accession>
<dbReference type="SMART" id="SM00846">
    <property type="entry name" value="Gp_dh_N"/>
    <property type="match status" value="1"/>
</dbReference>
<dbReference type="Gene3D" id="3.30.360.10">
    <property type="entry name" value="Dihydrodipicolinate Reductase, domain 2"/>
    <property type="match status" value="1"/>
</dbReference>
<dbReference type="EMBL" id="JBJHZZ010000009">
    <property type="protein sequence ID" value="MFL0247745.1"/>
    <property type="molecule type" value="Genomic_DNA"/>
</dbReference>
<keyword evidence="7" id="KW-1185">Reference proteome</keyword>
<dbReference type="EC" id="1.2.1.-" evidence="4"/>
<feature type="domain" description="Glyceraldehyde 3-phosphate dehydrogenase NAD(P) binding" evidence="5">
    <location>
        <begin position="2"/>
        <end position="154"/>
    </location>
</feature>
<keyword evidence="2 4" id="KW-0560">Oxidoreductase</keyword>
<dbReference type="InterPro" id="IPR006424">
    <property type="entry name" value="Glyceraldehyde-3-P_DH_1"/>
</dbReference>
<sequence length="336" mass="36412">MVKVGINGFGRIGRNVFKALVKNYGSELQVVAINDLTTPATLAHLLKFDSLFGKYEGTVEATESSIIVDGKEIKIFAEKEAKNIPWATVGAEIIIESTGFYTDATKAKAHMEQAGVKKVLISAPAKNEDITIVLGVNEDKYVPAEHNIISNASCTTNCLAPFAKVLHEEFGIVKGLMTTVHSYTNDQKILDAPHSDLRRARAAAESMIPTTTGAAKAVALVLPELKGKLNGFSLRVPTPTVSCTDLVAELSKDVTVEEVNAAFKKASEGSLKGILGYEELPLVSMDYRQDERSSIIDAPSTMVIGGNMVKVVSWYDNEWGYSNRLADLTKFVADRL</sequence>
<evidence type="ECO:0000313" key="6">
    <source>
        <dbReference type="EMBL" id="MFL0247745.1"/>
    </source>
</evidence>
<dbReference type="Gene3D" id="3.40.50.720">
    <property type="entry name" value="NAD(P)-binding Rossmann-like Domain"/>
    <property type="match status" value="1"/>
</dbReference>
<dbReference type="PANTHER" id="PTHR43148">
    <property type="entry name" value="GLYCERALDEHYDE-3-PHOSPHATE DEHYDROGENASE 2"/>
    <property type="match status" value="1"/>
</dbReference>
<dbReference type="PIRSF" id="PIRSF000149">
    <property type="entry name" value="GAP_DH"/>
    <property type="match status" value="1"/>
</dbReference>
<dbReference type="CDD" id="cd05214">
    <property type="entry name" value="GAPDH_I_N"/>
    <property type="match status" value="1"/>
</dbReference>
<comment type="caution">
    <text evidence="6">The sequence shown here is derived from an EMBL/GenBank/DDBJ whole genome shotgun (WGS) entry which is preliminary data.</text>
</comment>
<evidence type="ECO:0000256" key="3">
    <source>
        <dbReference type="RuleBase" id="RU000397"/>
    </source>
</evidence>
<dbReference type="PRINTS" id="PR00078">
    <property type="entry name" value="G3PDHDRGNASE"/>
</dbReference>
<dbReference type="InterPro" id="IPR020831">
    <property type="entry name" value="GlycerAld/Erythrose_P_DH"/>
</dbReference>
<evidence type="ECO:0000256" key="1">
    <source>
        <dbReference type="ARBA" id="ARBA00007406"/>
    </source>
</evidence>
<gene>
    <name evidence="6" type="primary">gap</name>
    <name evidence="6" type="ORF">ACJDUG_12260</name>
</gene>
<dbReference type="CDD" id="cd18126">
    <property type="entry name" value="GAPDH_I_C"/>
    <property type="match status" value="1"/>
</dbReference>
<dbReference type="SUPFAM" id="SSF55347">
    <property type="entry name" value="Glyceraldehyde-3-phosphate dehydrogenase-like, C-terminal domain"/>
    <property type="match status" value="1"/>
</dbReference>
<dbReference type="InterPro" id="IPR020830">
    <property type="entry name" value="GlycerAld_3-P_DH_AS"/>
</dbReference>